<name>A0A4Y7TB88_COPMI</name>
<keyword evidence="1" id="KW-0963">Cytoplasm</keyword>
<feature type="compositionally biased region" description="Polar residues" evidence="8">
    <location>
        <begin position="325"/>
        <end position="335"/>
    </location>
</feature>
<dbReference type="PROSITE" id="PS00902">
    <property type="entry name" value="GLUTAMATE_5_KINASE"/>
    <property type="match status" value="1"/>
</dbReference>
<dbReference type="InterPro" id="IPR019797">
    <property type="entry name" value="Glutamate_5-kinase_CS"/>
</dbReference>
<dbReference type="AlphaFoldDB" id="A0A4Y7TB88"/>
<evidence type="ECO:0000256" key="2">
    <source>
        <dbReference type="ARBA" id="ARBA00022605"/>
    </source>
</evidence>
<evidence type="ECO:0000256" key="4">
    <source>
        <dbReference type="ARBA" id="ARBA00022679"/>
    </source>
</evidence>
<dbReference type="GO" id="GO:0005829">
    <property type="term" value="C:cytosol"/>
    <property type="evidence" value="ECO:0007669"/>
    <property type="project" value="TreeGrafter"/>
</dbReference>
<evidence type="ECO:0000256" key="6">
    <source>
        <dbReference type="ARBA" id="ARBA00022777"/>
    </source>
</evidence>
<dbReference type="InterPro" id="IPR015947">
    <property type="entry name" value="PUA-like_sf"/>
</dbReference>
<dbReference type="Gene3D" id="3.40.1160.10">
    <property type="entry name" value="Acetylglutamate kinase-like"/>
    <property type="match status" value="1"/>
</dbReference>
<dbReference type="GO" id="GO:0004349">
    <property type="term" value="F:glutamate 5-kinase activity"/>
    <property type="evidence" value="ECO:0007669"/>
    <property type="project" value="InterPro"/>
</dbReference>
<evidence type="ECO:0000313" key="11">
    <source>
        <dbReference type="Proteomes" id="UP000298030"/>
    </source>
</evidence>
<sequence length="429" mass="46081">MKRTHQPLLSTLSSVVETVVKLRSMGHKVVLVSSGAIGVGLQRMNMPSRPKGLSGKQALAAIGQGRLIALWDNLFGQFEQPIAQVLLTRGDISDRTRYLNAVNTFKELLSLGVVPIVNENDTVSVSEIKFGDNDTLSAITASMISADYLFLLTDVDGLYTANPRKDPDARLVETVDNVSAIRNQVSTATAGSSLGTGGMETKLIAAEIATAAGVTTSICSSRHPENTAHGQRRSAPRHTCFTAAANPVRDLKSWVSHTLHPAGSVVIDAGAYRVLSKRTSGGRLLPAGVLGAFGDFSSGQAVRICVKIEKASEEEEEFQRNAYNQHRQVAKSSLPLSEPASGADTPRETEEEEEHPPFELTEDDVVEVGRGLANYNFSQINRLKGLNSSHMPRVLGYADSEYVVESITIALPADSAFSPSLSRQVSRSP</sequence>
<evidence type="ECO:0000313" key="10">
    <source>
        <dbReference type="EMBL" id="TEB31435.1"/>
    </source>
</evidence>
<protein>
    <submittedName>
        <fullName evidence="10">Glutamate 5-kinase</fullName>
    </submittedName>
</protein>
<dbReference type="CDD" id="cd21157">
    <property type="entry name" value="PUA_G5K"/>
    <property type="match status" value="1"/>
</dbReference>
<dbReference type="InterPro" id="IPR036974">
    <property type="entry name" value="PUA_sf"/>
</dbReference>
<comment type="caution">
    <text evidence="10">The sequence shown here is derived from an EMBL/GenBank/DDBJ whole genome shotgun (WGS) entry which is preliminary data.</text>
</comment>
<dbReference type="PIRSF" id="PIRSF000729">
    <property type="entry name" value="GK"/>
    <property type="match status" value="1"/>
</dbReference>
<dbReference type="GO" id="GO:1901607">
    <property type="term" value="P:alpha-amino acid biosynthetic process"/>
    <property type="evidence" value="ECO:0007669"/>
    <property type="project" value="UniProtKB-ARBA"/>
</dbReference>
<keyword evidence="5" id="KW-0547">Nucleotide-binding</keyword>
<dbReference type="InterPro" id="IPR011529">
    <property type="entry name" value="Glu_5kinase"/>
</dbReference>
<dbReference type="OrthoDB" id="409889at2759"/>
<dbReference type="Proteomes" id="UP000298030">
    <property type="component" value="Unassembled WGS sequence"/>
</dbReference>
<dbReference type="EMBL" id="QPFP01000019">
    <property type="protein sequence ID" value="TEB31435.1"/>
    <property type="molecule type" value="Genomic_DNA"/>
</dbReference>
<dbReference type="GO" id="GO:0005524">
    <property type="term" value="F:ATP binding"/>
    <property type="evidence" value="ECO:0007669"/>
    <property type="project" value="UniProtKB-KW"/>
</dbReference>
<evidence type="ECO:0000256" key="7">
    <source>
        <dbReference type="ARBA" id="ARBA00022840"/>
    </source>
</evidence>
<dbReference type="InterPro" id="IPR001048">
    <property type="entry name" value="Asp/Glu/Uridylate_kinase"/>
</dbReference>
<dbReference type="SUPFAM" id="SSF53633">
    <property type="entry name" value="Carbamate kinase-like"/>
    <property type="match status" value="1"/>
</dbReference>
<feature type="compositionally biased region" description="Acidic residues" evidence="8">
    <location>
        <begin position="349"/>
        <end position="360"/>
    </location>
</feature>
<dbReference type="PRINTS" id="PR00474">
    <property type="entry name" value="GLU5KINASE"/>
</dbReference>
<dbReference type="GO" id="GO:0003723">
    <property type="term" value="F:RNA binding"/>
    <property type="evidence" value="ECO:0007669"/>
    <property type="project" value="InterPro"/>
</dbReference>
<proteinExistence type="inferred from homology"/>
<dbReference type="Pfam" id="PF00696">
    <property type="entry name" value="AA_kinase"/>
    <property type="match status" value="1"/>
</dbReference>
<gene>
    <name evidence="10" type="ORF">FA13DRAFT_1754844</name>
</gene>
<evidence type="ECO:0000256" key="5">
    <source>
        <dbReference type="ARBA" id="ARBA00022741"/>
    </source>
</evidence>
<organism evidence="10 11">
    <name type="scientific">Coprinellus micaceus</name>
    <name type="common">Glistening ink-cap mushroom</name>
    <name type="synonym">Coprinus micaceus</name>
    <dbReference type="NCBI Taxonomy" id="71717"/>
    <lineage>
        <taxon>Eukaryota</taxon>
        <taxon>Fungi</taxon>
        <taxon>Dikarya</taxon>
        <taxon>Basidiomycota</taxon>
        <taxon>Agaricomycotina</taxon>
        <taxon>Agaricomycetes</taxon>
        <taxon>Agaricomycetidae</taxon>
        <taxon>Agaricales</taxon>
        <taxon>Agaricineae</taxon>
        <taxon>Psathyrellaceae</taxon>
        <taxon>Coprinellus</taxon>
    </lineage>
</organism>
<evidence type="ECO:0000256" key="1">
    <source>
        <dbReference type="ARBA" id="ARBA00022490"/>
    </source>
</evidence>
<dbReference type="PROSITE" id="PS50890">
    <property type="entry name" value="PUA"/>
    <property type="match status" value="1"/>
</dbReference>
<keyword evidence="6 10" id="KW-0418">Kinase</keyword>
<evidence type="ECO:0000259" key="9">
    <source>
        <dbReference type="Pfam" id="PF00696"/>
    </source>
</evidence>
<dbReference type="SUPFAM" id="SSF88697">
    <property type="entry name" value="PUA domain-like"/>
    <property type="match status" value="1"/>
</dbReference>
<keyword evidence="3" id="KW-0641">Proline biosynthesis</keyword>
<dbReference type="Gene3D" id="2.30.130.10">
    <property type="entry name" value="PUA domain"/>
    <property type="match status" value="1"/>
</dbReference>
<evidence type="ECO:0000256" key="8">
    <source>
        <dbReference type="SAM" id="MobiDB-lite"/>
    </source>
</evidence>
<dbReference type="InterPro" id="IPR001057">
    <property type="entry name" value="Glu/AcGlu_kinase"/>
</dbReference>
<dbReference type="NCBIfam" id="TIGR01027">
    <property type="entry name" value="proB"/>
    <property type="match status" value="1"/>
</dbReference>
<keyword evidence="7" id="KW-0067">ATP-binding</keyword>
<dbReference type="InterPro" id="IPR036393">
    <property type="entry name" value="AceGlu_kinase-like_sf"/>
</dbReference>
<feature type="region of interest" description="Disordered" evidence="8">
    <location>
        <begin position="325"/>
        <end position="360"/>
    </location>
</feature>
<reference evidence="10 11" key="1">
    <citation type="journal article" date="2019" name="Nat. Ecol. Evol.">
        <title>Megaphylogeny resolves global patterns of mushroom evolution.</title>
        <authorList>
            <person name="Varga T."/>
            <person name="Krizsan K."/>
            <person name="Foldi C."/>
            <person name="Dima B."/>
            <person name="Sanchez-Garcia M."/>
            <person name="Sanchez-Ramirez S."/>
            <person name="Szollosi G.J."/>
            <person name="Szarkandi J.G."/>
            <person name="Papp V."/>
            <person name="Albert L."/>
            <person name="Andreopoulos W."/>
            <person name="Angelini C."/>
            <person name="Antonin V."/>
            <person name="Barry K.W."/>
            <person name="Bougher N.L."/>
            <person name="Buchanan P."/>
            <person name="Buyck B."/>
            <person name="Bense V."/>
            <person name="Catcheside P."/>
            <person name="Chovatia M."/>
            <person name="Cooper J."/>
            <person name="Damon W."/>
            <person name="Desjardin D."/>
            <person name="Finy P."/>
            <person name="Geml J."/>
            <person name="Haridas S."/>
            <person name="Hughes K."/>
            <person name="Justo A."/>
            <person name="Karasinski D."/>
            <person name="Kautmanova I."/>
            <person name="Kiss B."/>
            <person name="Kocsube S."/>
            <person name="Kotiranta H."/>
            <person name="LaButti K.M."/>
            <person name="Lechner B.E."/>
            <person name="Liimatainen K."/>
            <person name="Lipzen A."/>
            <person name="Lukacs Z."/>
            <person name="Mihaltcheva S."/>
            <person name="Morgado L.N."/>
            <person name="Niskanen T."/>
            <person name="Noordeloos M.E."/>
            <person name="Ohm R.A."/>
            <person name="Ortiz-Santana B."/>
            <person name="Ovrebo C."/>
            <person name="Racz N."/>
            <person name="Riley R."/>
            <person name="Savchenko A."/>
            <person name="Shiryaev A."/>
            <person name="Soop K."/>
            <person name="Spirin V."/>
            <person name="Szebenyi C."/>
            <person name="Tomsovsky M."/>
            <person name="Tulloss R.E."/>
            <person name="Uehling J."/>
            <person name="Grigoriev I.V."/>
            <person name="Vagvolgyi C."/>
            <person name="Papp T."/>
            <person name="Martin F.M."/>
            <person name="Miettinen O."/>
            <person name="Hibbett D.S."/>
            <person name="Nagy L.G."/>
        </authorList>
    </citation>
    <scope>NUCLEOTIDE SEQUENCE [LARGE SCALE GENOMIC DNA]</scope>
    <source>
        <strain evidence="10 11">FP101781</strain>
    </source>
</reference>
<dbReference type="STRING" id="71717.A0A4Y7TB88"/>
<feature type="domain" description="Aspartate/glutamate/uridylate kinase" evidence="9">
    <location>
        <begin position="12"/>
        <end position="216"/>
    </location>
</feature>
<dbReference type="InterPro" id="IPR041739">
    <property type="entry name" value="G5K_ProB"/>
</dbReference>
<dbReference type="CDD" id="cd04242">
    <property type="entry name" value="AAK_G5K_ProB"/>
    <property type="match status" value="1"/>
</dbReference>
<dbReference type="PANTHER" id="PTHR43654">
    <property type="entry name" value="GLUTAMATE 5-KINASE"/>
    <property type="match status" value="1"/>
</dbReference>
<dbReference type="HAMAP" id="MF_00456">
    <property type="entry name" value="ProB"/>
    <property type="match status" value="1"/>
</dbReference>
<keyword evidence="2" id="KW-0028">Amino-acid biosynthesis</keyword>
<keyword evidence="4" id="KW-0808">Transferase</keyword>
<accession>A0A4Y7TB88</accession>
<dbReference type="PANTHER" id="PTHR43654:SF3">
    <property type="entry name" value="GLUTAMATE 5-KINASE"/>
    <property type="match status" value="1"/>
</dbReference>
<dbReference type="FunFam" id="3.40.1160.10:FF:000018">
    <property type="entry name" value="Glutamate 5-kinase"/>
    <property type="match status" value="1"/>
</dbReference>
<keyword evidence="11" id="KW-1185">Reference proteome</keyword>
<dbReference type="InterPro" id="IPR005715">
    <property type="entry name" value="Glu_5kinase/COase_Synthase"/>
</dbReference>
<evidence type="ECO:0000256" key="3">
    <source>
        <dbReference type="ARBA" id="ARBA00022650"/>
    </source>
</evidence>